<reference evidence="2 3" key="1">
    <citation type="journal article" date="2015" name="Antonie Van Leeuwenhoek">
        <title>Bosea vaviloviae sp. nov., a new species of slow-growing rhizobia isolated from nodules of the relict species Vavilovia formosa (Stev.) Fed.</title>
        <authorList>
            <person name="Safronova V.I."/>
            <person name="Kuznetsova I.G."/>
            <person name="Sazanova A.L."/>
            <person name="Kimeklis A.K."/>
            <person name="Belimov A.A."/>
            <person name="Andronov E.E."/>
            <person name="Pinaev A.G."/>
            <person name="Chizhevskaya E.P."/>
            <person name="Pukhaev A.R."/>
            <person name="Popov K.P."/>
            <person name="Willems A."/>
            <person name="Tikhonovich I.A."/>
        </authorList>
    </citation>
    <scope>NUCLEOTIDE SEQUENCE [LARGE SCALE GENOMIC DNA]</scope>
    <source>
        <strain evidence="2 3">Vaf18</strain>
    </source>
</reference>
<accession>A0A1D7U5J6</accession>
<organism evidence="2 3">
    <name type="scientific">Bosea vaviloviae</name>
    <dbReference type="NCBI Taxonomy" id="1526658"/>
    <lineage>
        <taxon>Bacteria</taxon>
        <taxon>Pseudomonadati</taxon>
        <taxon>Pseudomonadota</taxon>
        <taxon>Alphaproteobacteria</taxon>
        <taxon>Hyphomicrobiales</taxon>
        <taxon>Boseaceae</taxon>
        <taxon>Bosea</taxon>
    </lineage>
</organism>
<evidence type="ECO:0000313" key="2">
    <source>
        <dbReference type="EMBL" id="AOO82655.1"/>
    </source>
</evidence>
<dbReference type="RefSeq" id="WP_069691861.1">
    <property type="nucleotide sequence ID" value="NZ_CP017147.1"/>
</dbReference>
<dbReference type="AlphaFoldDB" id="A0A1D7U5J6"/>
<dbReference type="Pfam" id="PF12713">
    <property type="entry name" value="DUF3806"/>
    <property type="match status" value="1"/>
</dbReference>
<protein>
    <recommendedName>
        <fullName evidence="1">DUF3806 domain-containing protein</fullName>
    </recommendedName>
</protein>
<sequence length="146" mass="16603">MEQKIKALAAEDASGVEKQRNWVRDHYDSESLHLYETLEGKLGLIDTILKEKWIEPNETWKLQSLGITFGDALAQKMGLDWVAVEDEYGCDPALHDRGTTIVMFPLTTISKRVERGEVVDVHELFENACQTIGRLRAELPKPNLTH</sequence>
<dbReference type="KEGG" id="bvv:BHK69_21375"/>
<proteinExistence type="predicted"/>
<gene>
    <name evidence="2" type="ORF">BHK69_21375</name>
</gene>
<dbReference type="InterPro" id="IPR024266">
    <property type="entry name" value="DUF3806"/>
</dbReference>
<keyword evidence="3" id="KW-1185">Reference proteome</keyword>
<evidence type="ECO:0000313" key="3">
    <source>
        <dbReference type="Proteomes" id="UP000094969"/>
    </source>
</evidence>
<feature type="domain" description="DUF3806" evidence="1">
    <location>
        <begin position="42"/>
        <end position="125"/>
    </location>
</feature>
<dbReference type="OrthoDB" id="8781168at2"/>
<name>A0A1D7U5J6_9HYPH</name>
<dbReference type="EMBL" id="CP017147">
    <property type="protein sequence ID" value="AOO82655.1"/>
    <property type="molecule type" value="Genomic_DNA"/>
</dbReference>
<evidence type="ECO:0000259" key="1">
    <source>
        <dbReference type="Pfam" id="PF12713"/>
    </source>
</evidence>
<dbReference type="Proteomes" id="UP000094969">
    <property type="component" value="Chromosome"/>
</dbReference>
<dbReference type="Gene3D" id="1.20.120.1090">
    <property type="match status" value="1"/>
</dbReference>